<comment type="caution">
    <text evidence="1">The sequence shown here is derived from an EMBL/GenBank/DDBJ whole genome shotgun (WGS) entry which is preliminary data.</text>
</comment>
<evidence type="ECO:0000313" key="2">
    <source>
        <dbReference type="Proteomes" id="UP001055811"/>
    </source>
</evidence>
<organism evidence="1 2">
    <name type="scientific">Cichorium intybus</name>
    <name type="common">Chicory</name>
    <dbReference type="NCBI Taxonomy" id="13427"/>
    <lineage>
        <taxon>Eukaryota</taxon>
        <taxon>Viridiplantae</taxon>
        <taxon>Streptophyta</taxon>
        <taxon>Embryophyta</taxon>
        <taxon>Tracheophyta</taxon>
        <taxon>Spermatophyta</taxon>
        <taxon>Magnoliopsida</taxon>
        <taxon>eudicotyledons</taxon>
        <taxon>Gunneridae</taxon>
        <taxon>Pentapetalae</taxon>
        <taxon>asterids</taxon>
        <taxon>campanulids</taxon>
        <taxon>Asterales</taxon>
        <taxon>Asteraceae</taxon>
        <taxon>Cichorioideae</taxon>
        <taxon>Cichorieae</taxon>
        <taxon>Cichoriinae</taxon>
        <taxon>Cichorium</taxon>
    </lineage>
</organism>
<evidence type="ECO:0000313" key="1">
    <source>
        <dbReference type="EMBL" id="KAI3700203.1"/>
    </source>
</evidence>
<reference evidence="1 2" key="2">
    <citation type="journal article" date="2022" name="Mol. Ecol. Resour.">
        <title>The genomes of chicory, endive, great burdock and yacon provide insights into Asteraceae paleo-polyploidization history and plant inulin production.</title>
        <authorList>
            <person name="Fan W."/>
            <person name="Wang S."/>
            <person name="Wang H."/>
            <person name="Wang A."/>
            <person name="Jiang F."/>
            <person name="Liu H."/>
            <person name="Zhao H."/>
            <person name="Xu D."/>
            <person name="Zhang Y."/>
        </authorList>
    </citation>
    <scope>NUCLEOTIDE SEQUENCE [LARGE SCALE GENOMIC DNA]</scope>
    <source>
        <strain evidence="2">cv. Punajuju</strain>
        <tissue evidence="1">Leaves</tissue>
    </source>
</reference>
<name>A0ACB8ZSL8_CICIN</name>
<dbReference type="EMBL" id="CM042016">
    <property type="protein sequence ID" value="KAI3700203.1"/>
    <property type="molecule type" value="Genomic_DNA"/>
</dbReference>
<proteinExistence type="predicted"/>
<sequence>MYPDRPAFSKILSSPWPRMSGEARRKILLKFADIIDENADELATLEVIDGGKLFGPVRYFEVPISSETFRYFAGAADKIRGPTLKMSSSILAYTLREPIGVAGHIIHGNGPAYMFATKVAPALAAGCTMVIKPAEQTPLTVLFFAHLSKLICHVSKTKQRDDQYNRHLPVVENGEVIAILDIAKCLYDAIARMERAAQKGKAIAAAVEGVEKHWGTSASALGISPESTMVEKVMTPNPECANIDTPIVDALHTMHHGKFLHLPVVDREGIVVAIIDVLHISHAVVASVGSFGIDADAASTMMQNFWDSAMATSPADDDSDSRSESSFKLASEGIEIGKVIQYPLNVLLLQDASFNASIHKLVI</sequence>
<protein>
    <submittedName>
        <fullName evidence="1">Uncharacterized protein</fullName>
    </submittedName>
</protein>
<dbReference type="Proteomes" id="UP001055811">
    <property type="component" value="Linkage Group LG08"/>
</dbReference>
<accession>A0ACB8ZSL8</accession>
<keyword evidence="2" id="KW-1185">Reference proteome</keyword>
<gene>
    <name evidence="1" type="ORF">L2E82_44824</name>
</gene>
<reference evidence="2" key="1">
    <citation type="journal article" date="2022" name="Mol. Ecol. Resour.">
        <title>The genomes of chicory, endive, great burdock and yacon provide insights into Asteraceae palaeo-polyploidization history and plant inulin production.</title>
        <authorList>
            <person name="Fan W."/>
            <person name="Wang S."/>
            <person name="Wang H."/>
            <person name="Wang A."/>
            <person name="Jiang F."/>
            <person name="Liu H."/>
            <person name="Zhao H."/>
            <person name="Xu D."/>
            <person name="Zhang Y."/>
        </authorList>
    </citation>
    <scope>NUCLEOTIDE SEQUENCE [LARGE SCALE GENOMIC DNA]</scope>
    <source>
        <strain evidence="2">cv. Punajuju</strain>
    </source>
</reference>